<dbReference type="EMBL" id="BSRZ01000025">
    <property type="protein sequence ID" value="GLW67507.1"/>
    <property type="molecule type" value="Genomic_DNA"/>
</dbReference>
<sequence>MRLRSIMLLTAAGFTANALWRRTRGARLTPLRPDGDPASGGQAASDGGPDPEDGGEHRFVTAAGVRLDPATRRAAVAHARRRGLRVLDLVPSGLDSLRALELLRRVDPATYRWSRLAVGGGGGHAVLVDADVARRAGISRFDGLSPAEMDRLIARLKCYAPTATDLCVAPGIAPVGCPPADRRRILRRRWPSDLPVYLAGNILGLGALGAALLCCLTGRGGGTRRGDAAAALAVLAAACAQPYLATAGTPLRPHDRRRFALSRPVAAPYRWLRVAAQREEPDPRLPALREEYAAALAQGVDRFFEERRTDCPWCGGTELRRLLAGGDRQHHRPGRFVLERCASCGHVFQNPRLNAAGLDFYYRDFYDGLGGPEVERGFRLAGPHYRDRAKMLRGHAEPKAWLDVGAGHGHFCNAARDIWPSTRFDGLDMGVSIQEAERRGWVDRAYQGLFPDLADKLAGEYDVVSMHHYLEHTVDPRAELDAAARVLRPGGHLLIEVPDPEWPMGRLARSWWHAWFQPQHLHFVTVGNLVAALRERGFRPVAVERGPAHQPVELLMIVMLLAHRLVPDPDKPWRGPRARRLRIAARTAVYLAAGPLMFAAAMTDQLLLPVIRRCGRSNAYRVLARRVGDDAGAPAAETAASSAAPTRE</sequence>
<dbReference type="AlphaFoldDB" id="A0A9W6Q0S1"/>
<dbReference type="RefSeq" id="WP_067916644.1">
    <property type="nucleotide sequence ID" value="NZ_BSRZ01000025.1"/>
</dbReference>
<gene>
    <name evidence="3" type="ORF">Arub01_57500</name>
</gene>
<evidence type="ECO:0000313" key="4">
    <source>
        <dbReference type="Proteomes" id="UP001165124"/>
    </source>
</evidence>
<proteinExistence type="predicted"/>
<keyword evidence="2" id="KW-0472">Membrane</keyword>
<evidence type="ECO:0000256" key="2">
    <source>
        <dbReference type="SAM" id="Phobius"/>
    </source>
</evidence>
<dbReference type="InterPro" id="IPR029063">
    <property type="entry name" value="SAM-dependent_MTases_sf"/>
</dbReference>
<keyword evidence="2" id="KW-1133">Transmembrane helix</keyword>
<dbReference type="CDD" id="cd02440">
    <property type="entry name" value="AdoMet_MTases"/>
    <property type="match status" value="1"/>
</dbReference>
<dbReference type="Gene3D" id="3.40.50.150">
    <property type="entry name" value="Vaccinia Virus protein VP39"/>
    <property type="match status" value="1"/>
</dbReference>
<evidence type="ECO:0000313" key="3">
    <source>
        <dbReference type="EMBL" id="GLW67507.1"/>
    </source>
</evidence>
<accession>A0A9W6Q0S1</accession>
<dbReference type="Proteomes" id="UP001165124">
    <property type="component" value="Unassembled WGS sequence"/>
</dbReference>
<keyword evidence="4" id="KW-1185">Reference proteome</keyword>
<feature type="region of interest" description="Disordered" evidence="1">
    <location>
        <begin position="28"/>
        <end position="57"/>
    </location>
</feature>
<dbReference type="SUPFAM" id="SSF53335">
    <property type="entry name" value="S-adenosyl-L-methionine-dependent methyltransferases"/>
    <property type="match status" value="1"/>
</dbReference>
<organism evidence="3 4">
    <name type="scientific">Actinomadura rubrobrunea</name>
    <dbReference type="NCBI Taxonomy" id="115335"/>
    <lineage>
        <taxon>Bacteria</taxon>
        <taxon>Bacillati</taxon>
        <taxon>Actinomycetota</taxon>
        <taxon>Actinomycetes</taxon>
        <taxon>Streptosporangiales</taxon>
        <taxon>Thermomonosporaceae</taxon>
        <taxon>Actinomadura</taxon>
    </lineage>
</organism>
<feature type="transmembrane region" description="Helical" evidence="2">
    <location>
        <begin position="228"/>
        <end position="245"/>
    </location>
</feature>
<name>A0A9W6Q0S1_9ACTN</name>
<comment type="caution">
    <text evidence="3">The sequence shown here is derived from an EMBL/GenBank/DDBJ whole genome shotgun (WGS) entry which is preliminary data.</text>
</comment>
<dbReference type="Pfam" id="PF13489">
    <property type="entry name" value="Methyltransf_23"/>
    <property type="match status" value="1"/>
</dbReference>
<protein>
    <recommendedName>
        <fullName evidence="5">Class I SAM-dependent methyltransferase</fullName>
    </recommendedName>
</protein>
<keyword evidence="2" id="KW-0812">Transmembrane</keyword>
<reference evidence="3" key="1">
    <citation type="submission" date="2023-02" db="EMBL/GenBank/DDBJ databases">
        <title>Actinomadura rubrobrunea NBRC 14622.</title>
        <authorList>
            <person name="Ichikawa N."/>
            <person name="Sato H."/>
            <person name="Tonouchi N."/>
        </authorList>
    </citation>
    <scope>NUCLEOTIDE SEQUENCE</scope>
    <source>
        <strain evidence="3">NBRC 14622</strain>
    </source>
</reference>
<evidence type="ECO:0008006" key="5">
    <source>
        <dbReference type="Google" id="ProtNLM"/>
    </source>
</evidence>
<evidence type="ECO:0000256" key="1">
    <source>
        <dbReference type="SAM" id="MobiDB-lite"/>
    </source>
</evidence>
<feature type="transmembrane region" description="Helical" evidence="2">
    <location>
        <begin position="194"/>
        <end position="216"/>
    </location>
</feature>